<dbReference type="NCBIfam" id="NF008985">
    <property type="entry name" value="PRK12331.1"/>
    <property type="match status" value="1"/>
</dbReference>
<keyword evidence="3" id="KW-1185">Reference proteome</keyword>
<evidence type="ECO:0000313" key="2">
    <source>
        <dbReference type="EMBL" id="MDK2562035.1"/>
    </source>
</evidence>
<dbReference type="PANTHER" id="PTHR43778">
    <property type="entry name" value="PYRUVATE CARBOXYLASE"/>
    <property type="match status" value="1"/>
</dbReference>
<dbReference type="Pfam" id="PF00682">
    <property type="entry name" value="HMGL-like"/>
    <property type="match status" value="1"/>
</dbReference>
<comment type="caution">
    <text evidence="2">The sequence shown here is derived from an EMBL/GenBank/DDBJ whole genome shotgun (WGS) entry which is preliminary data.</text>
</comment>
<dbReference type="InterPro" id="IPR055268">
    <property type="entry name" value="PCB-like"/>
</dbReference>
<dbReference type="Proteomes" id="UP001301012">
    <property type="component" value="Unassembled WGS sequence"/>
</dbReference>
<dbReference type="Gene3D" id="3.20.20.70">
    <property type="entry name" value="Aldolase class I"/>
    <property type="match status" value="1"/>
</dbReference>
<dbReference type="RefSeq" id="WP_284131023.1">
    <property type="nucleotide sequence ID" value="NZ_JASKYM010000001.1"/>
</dbReference>
<evidence type="ECO:0000259" key="1">
    <source>
        <dbReference type="PROSITE" id="PS50991"/>
    </source>
</evidence>
<reference evidence="2 3" key="1">
    <citation type="submission" date="2023-05" db="EMBL/GenBank/DDBJ databases">
        <title>Rombocin, a short stable natural nisin variant, displays selective antimicrobial activity against Listeria monocytogenes and employs dual mode of action to kill target bacterial strains.</title>
        <authorList>
            <person name="Wambui J."/>
            <person name="Stephan R."/>
            <person name="Kuipers O.P."/>
        </authorList>
    </citation>
    <scope>NUCLEOTIDE SEQUENCE [LARGE SCALE GENOMIC DNA]</scope>
    <source>
        <strain evidence="2 3">RC002</strain>
    </source>
</reference>
<name>A0ABT7E532_9FIRM</name>
<dbReference type="PANTHER" id="PTHR43778:SF2">
    <property type="entry name" value="PYRUVATE CARBOXYLASE, MITOCHONDRIAL"/>
    <property type="match status" value="1"/>
</dbReference>
<feature type="domain" description="Pyruvate carboxyltransferase" evidence="1">
    <location>
        <begin position="4"/>
        <end position="264"/>
    </location>
</feature>
<dbReference type="CDD" id="cd07937">
    <property type="entry name" value="DRE_TIM_PC_TC_5S"/>
    <property type="match status" value="1"/>
</dbReference>
<gene>
    <name evidence="2" type="ORF">QOZ84_00630</name>
</gene>
<dbReference type="EMBL" id="JASKYM010000001">
    <property type="protein sequence ID" value="MDK2562035.1"/>
    <property type="molecule type" value="Genomic_DNA"/>
</dbReference>
<proteinExistence type="predicted"/>
<organism evidence="2 3">
    <name type="scientific">Romboutsia sedimentorum</name>
    <dbReference type="NCBI Taxonomy" id="1368474"/>
    <lineage>
        <taxon>Bacteria</taxon>
        <taxon>Bacillati</taxon>
        <taxon>Bacillota</taxon>
        <taxon>Clostridia</taxon>
        <taxon>Peptostreptococcales</taxon>
        <taxon>Peptostreptococcaceae</taxon>
        <taxon>Romboutsia</taxon>
    </lineage>
</organism>
<sequence>MSKLKITETALRDGHQSLIATRLTTDEIIPILETMDQVGYHSMEVWGGATFDACIRFLHEDPWERLRLIRKHVKNTKLQMLLRGQNLLGYRHYADDTVEKFIELSIKNGIDIIRVFDALNDVKNVEASMKAIKKYNGHCQCAISYTTSPIHTTEYYLELIKILENMGADSICIKDMAGVLTPYNAYDLVKRVKEVTNLPIQLHTHCTSGIADMIYMKAVEAGVDIIDTAISPFSGGTSQPPTESLAITFAEMNRNPGLDTEKLLEVADYFKPIRDKYMSEGILNPKVLLTDPQTLKYQVPGGMLSNLLSQLEQQGASDKYEEVLNEVPRVRKDLGYPPLVTPLSQMVGTQALFNVLTGERYKLIPKEIKDYVKGLYGQAPAPIDEAIKIKIIGDEETITVRPADLIAPEFEAMKKEAGELAKNDEDVLAYALFPQVAPKFLESKYNPKVEVEEDENAIKYITVTM</sequence>
<evidence type="ECO:0000313" key="3">
    <source>
        <dbReference type="Proteomes" id="UP001301012"/>
    </source>
</evidence>
<dbReference type="InterPro" id="IPR000891">
    <property type="entry name" value="PYR_CT"/>
</dbReference>
<dbReference type="PROSITE" id="PS50991">
    <property type="entry name" value="PYR_CT"/>
    <property type="match status" value="1"/>
</dbReference>
<protein>
    <submittedName>
        <fullName evidence="2">Oxaloacetate decarboxylase subunit alpha</fullName>
        <ecNumber evidence="2">4.1.1.112</ecNumber>
    </submittedName>
</protein>
<dbReference type="InterPro" id="IPR003379">
    <property type="entry name" value="Carboxylase_cons_dom"/>
</dbReference>
<accession>A0ABT7E532</accession>
<dbReference type="InterPro" id="IPR013785">
    <property type="entry name" value="Aldolase_TIM"/>
</dbReference>
<dbReference type="GO" id="GO:0008948">
    <property type="term" value="F:oxaloacetate decarboxylase activity"/>
    <property type="evidence" value="ECO:0007669"/>
    <property type="project" value="UniProtKB-EC"/>
</dbReference>
<dbReference type="SUPFAM" id="SSF89000">
    <property type="entry name" value="post-HMGL domain-like"/>
    <property type="match status" value="1"/>
</dbReference>
<dbReference type="NCBIfam" id="NF006761">
    <property type="entry name" value="PRK09282.1"/>
    <property type="match status" value="1"/>
</dbReference>
<dbReference type="EC" id="4.1.1.112" evidence="2"/>
<keyword evidence="2" id="KW-0456">Lyase</keyword>
<dbReference type="SUPFAM" id="SSF51569">
    <property type="entry name" value="Aldolase"/>
    <property type="match status" value="1"/>
</dbReference>
<dbReference type="Pfam" id="PF02436">
    <property type="entry name" value="PYC_OADA"/>
    <property type="match status" value="1"/>
</dbReference>